<evidence type="ECO:0000256" key="1">
    <source>
        <dbReference type="SAM" id="MobiDB-lite"/>
    </source>
</evidence>
<dbReference type="STRING" id="1325130.HFN_1543"/>
<sequence>MKENKVVAPNTTKGQTKKTRASKKLEASDILAINCNG</sequence>
<dbReference type="Proteomes" id="UP000018143">
    <property type="component" value="Unassembled WGS sequence"/>
</dbReference>
<gene>
    <name evidence="2" type="ORF">HFN_1543</name>
</gene>
<dbReference type="AlphaFoldDB" id="T1CMK8"/>
<comment type="caution">
    <text evidence="2">The sequence shown here is derived from an EMBL/GenBank/DDBJ whole genome shotgun (WGS) entry which is preliminary data.</text>
</comment>
<organism evidence="2 3">
    <name type="scientific">Helicobacter fennelliae MRY12-0050</name>
    <dbReference type="NCBI Taxonomy" id="1325130"/>
    <lineage>
        <taxon>Bacteria</taxon>
        <taxon>Pseudomonadati</taxon>
        <taxon>Campylobacterota</taxon>
        <taxon>Epsilonproteobacteria</taxon>
        <taxon>Campylobacterales</taxon>
        <taxon>Helicobacteraceae</taxon>
        <taxon>Helicobacter</taxon>
    </lineage>
</organism>
<protein>
    <submittedName>
        <fullName evidence="2">Uncharacterized protein</fullName>
    </submittedName>
</protein>
<evidence type="ECO:0000313" key="3">
    <source>
        <dbReference type="Proteomes" id="UP000018143"/>
    </source>
</evidence>
<dbReference type="EMBL" id="BASD01000003">
    <property type="protein sequence ID" value="GAD17984.1"/>
    <property type="molecule type" value="Genomic_DNA"/>
</dbReference>
<evidence type="ECO:0000313" key="2">
    <source>
        <dbReference type="EMBL" id="GAD17984.1"/>
    </source>
</evidence>
<reference evidence="2 3" key="1">
    <citation type="journal article" date="2013" name="Genome Announc.">
        <title>Draft Genome Sequence of Helicobacter fennelliae Strain MRY12-0050, Isolated from a Bacteremia Patient.</title>
        <authorList>
            <person name="Rimbara E."/>
            <person name="Matsui M."/>
            <person name="Mori S."/>
            <person name="Suzuki S."/>
            <person name="Suzuki M."/>
            <person name="Kim H."/>
            <person name="Sekizuka T."/>
            <person name="Kuroda M."/>
            <person name="Shibayama K."/>
        </authorList>
    </citation>
    <scope>NUCLEOTIDE SEQUENCE [LARGE SCALE GENOMIC DNA]</scope>
    <source>
        <strain evidence="2 3">MRY12-0050</strain>
    </source>
</reference>
<proteinExistence type="predicted"/>
<feature type="region of interest" description="Disordered" evidence="1">
    <location>
        <begin position="1"/>
        <end position="24"/>
    </location>
</feature>
<accession>T1CMK8</accession>
<name>T1CMK8_9HELI</name>
<keyword evidence="3" id="KW-1185">Reference proteome</keyword>